<dbReference type="Gene3D" id="3.40.50.300">
    <property type="entry name" value="P-loop containing nucleotide triphosphate hydrolases"/>
    <property type="match status" value="1"/>
</dbReference>
<dbReference type="PANTHER" id="PTHR23070">
    <property type="entry name" value="BCS1 AAA-TYPE ATPASE"/>
    <property type="match status" value="1"/>
</dbReference>
<feature type="compositionally biased region" description="Low complexity" evidence="2">
    <location>
        <begin position="719"/>
        <end position="730"/>
    </location>
</feature>
<dbReference type="PROSITE" id="PS00674">
    <property type="entry name" value="AAA"/>
    <property type="match status" value="1"/>
</dbReference>
<feature type="compositionally biased region" description="Polar residues" evidence="2">
    <location>
        <begin position="694"/>
        <end position="718"/>
    </location>
</feature>
<feature type="region of interest" description="Disordered" evidence="2">
    <location>
        <begin position="342"/>
        <end position="361"/>
    </location>
</feature>
<dbReference type="InterPro" id="IPR003959">
    <property type="entry name" value="ATPase_AAA_core"/>
</dbReference>
<feature type="region of interest" description="Disordered" evidence="2">
    <location>
        <begin position="169"/>
        <end position="193"/>
    </location>
</feature>
<comment type="similarity">
    <text evidence="1">Belongs to the AAA ATPase family. BCS1 subfamily.</text>
</comment>
<protein>
    <submittedName>
        <fullName evidence="4">ATPase family associated protein</fullName>
    </submittedName>
</protein>
<dbReference type="InterPro" id="IPR027417">
    <property type="entry name" value="P-loop_NTPase"/>
</dbReference>
<sequence length="787" mass="87586">MDKKNSSNNKADDSTQARWGNLMQGQWSSASHGPYSPQGPLRGYALTTGNMVPNPTSLSSLAIGVLNRGENAYLLQYMESEIFKSTLGKIKERTNIDVVVLLAAGLALQKAKKSITELMISIMDHFKQQATSSVKIGKQDSTKDNTITPRYGKADRFFWHKNTFFSPEVFGPEKNGDKPTDNGKDKKDNNEWGNALRCEDPSPQGHLIVWCFVNSLLPIRNLLIDVDDRFVKNKKLSVTKIIANEDPESIQREKRALATIDMEPEKLDAIREDVEAFFDKNTRVLCRDTGTPYRRGYLLHGPPGTGKSSLSVAVPLHVNKAFSSLPYRCVVLIEDIDCPGAEVGKRDEQPGQASHLEDEGDAKIDENTALNFIETAMENFILQQNKHNEEMLQRFTDAQDQGARILRHRRSSTQAKLPEAPKKVTLSGLLNVIDNATAAEGRLLITTSNHPEKLDKALLRKGRVDRHFELGYATKITAELTFNRIFGQDTRKRHTMAAINRFAKAFSAQFPTYSEVTTATPAHYCMQYQRRPCEAVRDFAKYLELGDDMWVYSIAKPQNVPKDRINVPEAFDQEMLELRPVDFCRKDAIPKDLSASDAKAASSMWRPWTWSRATTVDGVSFHNGRPRTIARVSPPTISKWRRERIQAQARRCGLISHDRAPADEGAQAVSDHIFEFSDEEFDESEDAVSLRSMLPSSIPTDSPAVSSNTVTPESSTVPTCTSASTETSSAFNGDGEATPPSGDWDGSLEPSRSDDGSPAHDLQGGDSDEEDGEGCRFVDALEYIGSW</sequence>
<evidence type="ECO:0000256" key="2">
    <source>
        <dbReference type="SAM" id="MobiDB-lite"/>
    </source>
</evidence>
<comment type="caution">
    <text evidence="4">The sequence shown here is derived from an EMBL/GenBank/DDBJ whole genome shotgun (WGS) entry which is preliminary data.</text>
</comment>
<feature type="compositionally biased region" description="Basic and acidic residues" evidence="2">
    <location>
        <begin position="174"/>
        <end position="190"/>
    </location>
</feature>
<accession>A0A922T439</accession>
<dbReference type="InterPro" id="IPR003960">
    <property type="entry name" value="ATPase_AAA_CS"/>
</dbReference>
<dbReference type="SUPFAM" id="SSF52540">
    <property type="entry name" value="P-loop containing nucleoside triphosphate hydrolases"/>
    <property type="match status" value="1"/>
</dbReference>
<dbReference type="InterPro" id="IPR003593">
    <property type="entry name" value="AAA+_ATPase"/>
</dbReference>
<dbReference type="Pfam" id="PF00004">
    <property type="entry name" value="AAA"/>
    <property type="match status" value="1"/>
</dbReference>
<feature type="region of interest" description="Disordered" evidence="2">
    <location>
        <begin position="680"/>
        <end position="774"/>
    </location>
</feature>
<evidence type="ECO:0000259" key="3">
    <source>
        <dbReference type="SMART" id="SM00382"/>
    </source>
</evidence>
<proteinExistence type="inferred from homology"/>
<reference evidence="5" key="1">
    <citation type="journal article" date="2022" name="Microb. Genom.">
        <title>A global pangenome for the wheat fungal pathogen Pyrenophora tritici-repentis and prediction of effector protein structural homology.</title>
        <authorList>
            <person name="Moolhuijzen P.M."/>
            <person name="See P.T."/>
            <person name="Shi G."/>
            <person name="Powell H.R."/>
            <person name="Cockram J."/>
            <person name="Jorgensen L.N."/>
            <person name="Benslimane H."/>
            <person name="Strelkov S.E."/>
            <person name="Turner J."/>
            <person name="Liu Z."/>
            <person name="Moffat C.S."/>
        </authorList>
    </citation>
    <scope>NUCLEOTIDE SEQUENCE [LARGE SCALE GENOMIC DNA]</scope>
</reference>
<dbReference type="AlphaFoldDB" id="A0A922T439"/>
<evidence type="ECO:0000256" key="1">
    <source>
        <dbReference type="ARBA" id="ARBA00007448"/>
    </source>
</evidence>
<feature type="domain" description="AAA+ ATPase" evidence="3">
    <location>
        <begin position="293"/>
        <end position="474"/>
    </location>
</feature>
<dbReference type="Proteomes" id="UP000249757">
    <property type="component" value="Unassembled WGS sequence"/>
</dbReference>
<evidence type="ECO:0000313" key="5">
    <source>
        <dbReference type="Proteomes" id="UP000249757"/>
    </source>
</evidence>
<gene>
    <name evidence="4" type="ORF">Ptr86124_000205</name>
</gene>
<dbReference type="GO" id="GO:0016887">
    <property type="term" value="F:ATP hydrolysis activity"/>
    <property type="evidence" value="ECO:0007669"/>
    <property type="project" value="InterPro"/>
</dbReference>
<organism evidence="4 5">
    <name type="scientific">Pyrenophora tritici-repentis</name>
    <dbReference type="NCBI Taxonomy" id="45151"/>
    <lineage>
        <taxon>Eukaryota</taxon>
        <taxon>Fungi</taxon>
        <taxon>Dikarya</taxon>
        <taxon>Ascomycota</taxon>
        <taxon>Pezizomycotina</taxon>
        <taxon>Dothideomycetes</taxon>
        <taxon>Pleosporomycetidae</taxon>
        <taxon>Pleosporales</taxon>
        <taxon>Pleosporineae</taxon>
        <taxon>Pleosporaceae</taxon>
        <taxon>Pyrenophora</taxon>
    </lineage>
</organism>
<evidence type="ECO:0000313" key="4">
    <source>
        <dbReference type="EMBL" id="KAI1519837.1"/>
    </source>
</evidence>
<dbReference type="InterPro" id="IPR050747">
    <property type="entry name" value="Mitochondrial_chaperone_BCS1"/>
</dbReference>
<feature type="compositionally biased region" description="Basic and acidic residues" evidence="2">
    <location>
        <begin position="343"/>
        <end position="361"/>
    </location>
</feature>
<dbReference type="SMART" id="SM00382">
    <property type="entry name" value="AAA"/>
    <property type="match status" value="1"/>
</dbReference>
<keyword evidence="5" id="KW-1185">Reference proteome</keyword>
<dbReference type="GO" id="GO:0005524">
    <property type="term" value="F:ATP binding"/>
    <property type="evidence" value="ECO:0007669"/>
    <property type="project" value="InterPro"/>
</dbReference>
<dbReference type="EMBL" id="NRDI02000001">
    <property type="protein sequence ID" value="KAI1519837.1"/>
    <property type="molecule type" value="Genomic_DNA"/>
</dbReference>
<name>A0A922T439_9PLEO</name>